<dbReference type="Proteomes" id="UP000001514">
    <property type="component" value="Unassembled WGS sequence"/>
</dbReference>
<dbReference type="EC" id="2.7.1.67" evidence="2"/>
<protein>
    <recommendedName>
        <fullName evidence="2">1-phosphatidylinositol 4-kinase</fullName>
        <ecNumber evidence="2">2.7.1.67</ecNumber>
    </recommendedName>
</protein>
<dbReference type="InterPro" id="IPR016024">
    <property type="entry name" value="ARM-type_fold"/>
</dbReference>
<comment type="catalytic activity">
    <reaction evidence="1">
        <text>a 1,2-diacyl-sn-glycero-3-phospho-(1D-myo-inositol) + ATP = a 1,2-diacyl-sn-glycero-3-phospho-(1D-myo-inositol 4-phosphate) + ADP + H(+)</text>
        <dbReference type="Rhea" id="RHEA:19877"/>
        <dbReference type="ChEBI" id="CHEBI:15378"/>
        <dbReference type="ChEBI" id="CHEBI:30616"/>
        <dbReference type="ChEBI" id="CHEBI:57880"/>
        <dbReference type="ChEBI" id="CHEBI:58178"/>
        <dbReference type="ChEBI" id="CHEBI:456216"/>
        <dbReference type="EC" id="2.7.1.67"/>
    </reaction>
</comment>
<dbReference type="Pfam" id="PF00454">
    <property type="entry name" value="PI3_PI4_kinase"/>
    <property type="match status" value="1"/>
</dbReference>
<keyword evidence="3" id="KW-0808">Transferase</keyword>
<dbReference type="HOGENOM" id="CLU_002446_4_1_1"/>
<dbReference type="InterPro" id="IPR011009">
    <property type="entry name" value="Kinase-like_dom_sf"/>
</dbReference>
<dbReference type="PROSITE" id="PS00915">
    <property type="entry name" value="PI3_4_KINASE_1"/>
    <property type="match status" value="1"/>
</dbReference>
<evidence type="ECO:0000313" key="9">
    <source>
        <dbReference type="Proteomes" id="UP000001514"/>
    </source>
</evidence>
<dbReference type="PANTHER" id="PTHR10048:SF22">
    <property type="entry name" value="PHOSPHATIDYLINOSITOL 4-KINASE BETA"/>
    <property type="match status" value="1"/>
</dbReference>
<evidence type="ECO:0000256" key="5">
    <source>
        <dbReference type="SAM" id="MobiDB-lite"/>
    </source>
</evidence>
<evidence type="ECO:0000256" key="2">
    <source>
        <dbReference type="ARBA" id="ARBA00012169"/>
    </source>
</evidence>
<reference evidence="8 9" key="1">
    <citation type="journal article" date="2011" name="Science">
        <title>The Selaginella genome identifies genetic changes associated with the evolution of vascular plants.</title>
        <authorList>
            <person name="Banks J.A."/>
            <person name="Nishiyama T."/>
            <person name="Hasebe M."/>
            <person name="Bowman J.L."/>
            <person name="Gribskov M."/>
            <person name="dePamphilis C."/>
            <person name="Albert V.A."/>
            <person name="Aono N."/>
            <person name="Aoyama T."/>
            <person name="Ambrose B.A."/>
            <person name="Ashton N.W."/>
            <person name="Axtell M.J."/>
            <person name="Barker E."/>
            <person name="Barker M.S."/>
            <person name="Bennetzen J.L."/>
            <person name="Bonawitz N.D."/>
            <person name="Chapple C."/>
            <person name="Cheng C."/>
            <person name="Correa L.G."/>
            <person name="Dacre M."/>
            <person name="DeBarry J."/>
            <person name="Dreyer I."/>
            <person name="Elias M."/>
            <person name="Engstrom E.M."/>
            <person name="Estelle M."/>
            <person name="Feng L."/>
            <person name="Finet C."/>
            <person name="Floyd S.K."/>
            <person name="Frommer W.B."/>
            <person name="Fujita T."/>
            <person name="Gramzow L."/>
            <person name="Gutensohn M."/>
            <person name="Harholt J."/>
            <person name="Hattori M."/>
            <person name="Heyl A."/>
            <person name="Hirai T."/>
            <person name="Hiwatashi Y."/>
            <person name="Ishikawa M."/>
            <person name="Iwata M."/>
            <person name="Karol K.G."/>
            <person name="Koehler B."/>
            <person name="Kolukisaoglu U."/>
            <person name="Kubo M."/>
            <person name="Kurata T."/>
            <person name="Lalonde S."/>
            <person name="Li K."/>
            <person name="Li Y."/>
            <person name="Litt A."/>
            <person name="Lyons E."/>
            <person name="Manning G."/>
            <person name="Maruyama T."/>
            <person name="Michael T.P."/>
            <person name="Mikami K."/>
            <person name="Miyazaki S."/>
            <person name="Morinaga S."/>
            <person name="Murata T."/>
            <person name="Mueller-Roeber B."/>
            <person name="Nelson D.R."/>
            <person name="Obara M."/>
            <person name="Oguri Y."/>
            <person name="Olmstead R.G."/>
            <person name="Onodera N."/>
            <person name="Petersen B.L."/>
            <person name="Pils B."/>
            <person name="Prigge M."/>
            <person name="Rensing S.A."/>
            <person name="Riano-Pachon D.M."/>
            <person name="Roberts A.W."/>
            <person name="Sato Y."/>
            <person name="Scheller H.V."/>
            <person name="Schulz B."/>
            <person name="Schulz C."/>
            <person name="Shakirov E.V."/>
            <person name="Shibagaki N."/>
            <person name="Shinohara N."/>
            <person name="Shippen D.E."/>
            <person name="Soerensen I."/>
            <person name="Sotooka R."/>
            <person name="Sugimoto N."/>
            <person name="Sugita M."/>
            <person name="Sumikawa N."/>
            <person name="Tanurdzic M."/>
            <person name="Theissen G."/>
            <person name="Ulvskov P."/>
            <person name="Wakazuki S."/>
            <person name="Weng J.K."/>
            <person name="Willats W.W."/>
            <person name="Wipf D."/>
            <person name="Wolf P.G."/>
            <person name="Yang L."/>
            <person name="Zimmer A.D."/>
            <person name="Zhu Q."/>
            <person name="Mitros T."/>
            <person name="Hellsten U."/>
            <person name="Loque D."/>
            <person name="Otillar R."/>
            <person name="Salamov A."/>
            <person name="Schmutz J."/>
            <person name="Shapiro H."/>
            <person name="Lindquist E."/>
            <person name="Lucas S."/>
            <person name="Rokhsar D."/>
            <person name="Grigoriev I.V."/>
        </authorList>
    </citation>
    <scope>NUCLEOTIDE SEQUENCE [LARGE SCALE GENOMIC DNA]</scope>
</reference>
<dbReference type="InterPro" id="IPR049160">
    <property type="entry name" value="PI4KB-PIK1_PIK"/>
</dbReference>
<dbReference type="OMA" id="AYPLWTV"/>
<dbReference type="Gramene" id="EFJ06373">
    <property type="protein sequence ID" value="EFJ06373"/>
    <property type="gene ID" value="SELMODRAFT_269945"/>
</dbReference>
<dbReference type="InterPro" id="IPR015433">
    <property type="entry name" value="PI3/4_kinase"/>
</dbReference>
<evidence type="ECO:0000256" key="4">
    <source>
        <dbReference type="ARBA" id="ARBA00022777"/>
    </source>
</evidence>
<dbReference type="STRING" id="88036.D8TAD9"/>
<dbReference type="SUPFAM" id="SSF48371">
    <property type="entry name" value="ARM repeat"/>
    <property type="match status" value="1"/>
</dbReference>
<dbReference type="InterPro" id="IPR001263">
    <property type="entry name" value="PI3K_accessory_dom"/>
</dbReference>
<feature type="domain" description="PIK helical" evidence="7">
    <location>
        <begin position="1"/>
        <end position="138"/>
    </location>
</feature>
<evidence type="ECO:0000259" key="6">
    <source>
        <dbReference type="PROSITE" id="PS50290"/>
    </source>
</evidence>
<dbReference type="InParanoid" id="D8TAD9"/>
<dbReference type="GO" id="GO:0048015">
    <property type="term" value="P:phosphatidylinositol-mediated signaling"/>
    <property type="evidence" value="ECO:0000318"/>
    <property type="project" value="GO_Central"/>
</dbReference>
<evidence type="ECO:0000256" key="3">
    <source>
        <dbReference type="ARBA" id="ARBA00022679"/>
    </source>
</evidence>
<feature type="region of interest" description="Disordered" evidence="5">
    <location>
        <begin position="385"/>
        <end position="414"/>
    </location>
</feature>
<feature type="compositionally biased region" description="Basic and acidic residues" evidence="5">
    <location>
        <begin position="385"/>
        <end position="402"/>
    </location>
</feature>
<dbReference type="GO" id="GO:0004430">
    <property type="term" value="F:1-phosphatidylinositol 4-kinase activity"/>
    <property type="evidence" value="ECO:0000318"/>
    <property type="project" value="GO_Central"/>
</dbReference>
<proteinExistence type="predicted"/>
<dbReference type="GO" id="GO:0016020">
    <property type="term" value="C:membrane"/>
    <property type="evidence" value="ECO:0000318"/>
    <property type="project" value="GO_Central"/>
</dbReference>
<organism evidence="9">
    <name type="scientific">Selaginella moellendorffii</name>
    <name type="common">Spikemoss</name>
    <dbReference type="NCBI Taxonomy" id="88036"/>
    <lineage>
        <taxon>Eukaryota</taxon>
        <taxon>Viridiplantae</taxon>
        <taxon>Streptophyta</taxon>
        <taxon>Embryophyta</taxon>
        <taxon>Tracheophyta</taxon>
        <taxon>Lycopodiopsida</taxon>
        <taxon>Selaginellales</taxon>
        <taxon>Selaginellaceae</taxon>
        <taxon>Selaginella</taxon>
    </lineage>
</organism>
<dbReference type="SMART" id="SM00146">
    <property type="entry name" value="PI3Kc"/>
    <property type="match status" value="1"/>
</dbReference>
<dbReference type="GO" id="GO:0046854">
    <property type="term" value="P:phosphatidylinositol phosphate biosynthetic process"/>
    <property type="evidence" value="ECO:0000318"/>
    <property type="project" value="GO_Central"/>
</dbReference>
<dbReference type="EMBL" id="GL377702">
    <property type="protein sequence ID" value="EFJ06373.1"/>
    <property type="molecule type" value="Genomic_DNA"/>
</dbReference>
<dbReference type="KEGG" id="smo:SELMODRAFT_269945"/>
<keyword evidence="4" id="KW-0418">Kinase</keyword>
<dbReference type="PROSITE" id="PS50290">
    <property type="entry name" value="PI3_4_KINASE_3"/>
    <property type="match status" value="1"/>
</dbReference>
<dbReference type="FunCoup" id="D8TAD9">
    <property type="interactions" value="5033"/>
</dbReference>
<dbReference type="eggNOG" id="KOG0903">
    <property type="taxonomic scope" value="Eukaryota"/>
</dbReference>
<dbReference type="Pfam" id="PF21245">
    <property type="entry name" value="PI4KB-PIK1_PIK"/>
    <property type="match status" value="1"/>
</dbReference>
<dbReference type="InterPro" id="IPR036940">
    <property type="entry name" value="PI3/4_kinase_cat_sf"/>
</dbReference>
<dbReference type="InterPro" id="IPR018936">
    <property type="entry name" value="PI3/4_kinase_CS"/>
</dbReference>
<dbReference type="AlphaFoldDB" id="D8TAD9"/>
<dbReference type="FunFam" id="3.30.1010.10:FF:000038">
    <property type="entry name" value="Phosphatidylinositol 4-kinase beta 1"/>
    <property type="match status" value="1"/>
</dbReference>
<dbReference type="FunFam" id="1.10.1070.11:FF:000016">
    <property type="entry name" value="PIK1p Phosphatidylinositol 4-kinase"/>
    <property type="match status" value="1"/>
</dbReference>
<name>D8TAD9_SELML</name>
<accession>D8TAD9</accession>
<feature type="domain" description="PI3K/PI4K catalytic" evidence="6">
    <location>
        <begin position="672"/>
        <end position="942"/>
    </location>
</feature>
<sequence length="957" mass="108375">MVRILGYNSGAEAEEPREITRTPSSSGDNGWLIRFFDSAFFCEWIAVSYLYKHEHSGVRDYLCNRMYTLPITGIESYLFQLCYMMITKPSPSLDKYIVDMCTKSLKIAVKVHWFLLAEAEDLDDNEEIRRLQEKCQLASLAGDWPPLIKPQKAITSPSGKSRMFKLLSSSSRRILPLTSSPIQKSAAASATATAAAVSDDAVGSKASAGVKGSQEESSESSYRVFKKLMPATKVRDVLKKFRDKEEEDPDQSKDAEQESFFRRLFRDDERVVRSDELATESFFRRIFRDKSDGEDRVRGSVDEDEVKGLLFMFKKIFREKHDDRDKTDDEEKIWDEEEGSEFFLFRKFFRVHPEEESIFDSATFGTPENSPGADGFFKRLFRDKDRTGDESRSSSKKEDQRNRGSSKPPLPRYSSFHIRKGTYHATLDFVRSLCDIASGLVDVFPMEDRRKALHESLAELNNHLASAEQDGGVCFPMGKGLYRVVHIPENDAVLMNSREKAPFLVCFEVLKCETERPRGGIPLANGDAHVQRPPPWAYPVWNSQQSGSENYLRSASRAIDRAMAHDWETNVKVVELNLHVLERTDDSDRGEKCNESELVQVSLRAVVDMNMEDVGEDFTAKRKDHRRVPSTVAMDAVRAAAAKGEAPPGLPLKGSGTVTDQLGKSSDVVGGELWDIKKGKIKKTSVFGGLPGWDLRSAIVKSGDDCRQEHLAVQLVSHFYDIFQEAGLPLWLRPYEVLVTSSRAALIETIPDTASVHAIKTRNTSLREYFCKKYDENSPAFKLAQRNFVESMAGYSILCYFLQVKDRHNANLLIDEDGHIVHIDFGFMLSNSPGGVNFENAPFKLTREQLEASVMDSDAEGTASEFFDYFKVLCIQGFLTCRKHAERIILLVEMMQDSGCPCFRGGPKTILNLRKRFHLSLTEEQCVSLVLSLISSSLDAWRTRQYDYYQRVLNGIQ</sequence>
<dbReference type="PROSITE" id="PS51545">
    <property type="entry name" value="PIK_HELICAL"/>
    <property type="match status" value="1"/>
</dbReference>
<evidence type="ECO:0000256" key="1">
    <source>
        <dbReference type="ARBA" id="ARBA00001686"/>
    </source>
</evidence>
<gene>
    <name evidence="8" type="ORF">SELMODRAFT_269945</name>
</gene>
<dbReference type="SUPFAM" id="SSF56112">
    <property type="entry name" value="Protein kinase-like (PK-like)"/>
    <property type="match status" value="1"/>
</dbReference>
<keyword evidence="9" id="KW-1185">Reference proteome</keyword>
<feature type="region of interest" description="Disordered" evidence="5">
    <location>
        <begin position="1"/>
        <end position="25"/>
    </location>
</feature>
<dbReference type="Gene3D" id="3.30.1010.10">
    <property type="entry name" value="Phosphatidylinositol 3-kinase Catalytic Subunit, Chain A, domain 4"/>
    <property type="match status" value="1"/>
</dbReference>
<dbReference type="CDD" id="cd05168">
    <property type="entry name" value="PI4Kc_III_beta"/>
    <property type="match status" value="1"/>
</dbReference>
<evidence type="ECO:0000313" key="8">
    <source>
        <dbReference type="EMBL" id="EFJ06373.1"/>
    </source>
</evidence>
<dbReference type="InterPro" id="IPR000403">
    <property type="entry name" value="PI3/4_kinase_cat_dom"/>
</dbReference>
<dbReference type="PANTHER" id="PTHR10048">
    <property type="entry name" value="PHOSPHATIDYLINOSITOL KINASE"/>
    <property type="match status" value="1"/>
</dbReference>
<evidence type="ECO:0000259" key="7">
    <source>
        <dbReference type="PROSITE" id="PS51545"/>
    </source>
</evidence>
<dbReference type="Gene3D" id="1.10.1070.11">
    <property type="entry name" value="Phosphatidylinositol 3-/4-kinase, catalytic domain"/>
    <property type="match status" value="1"/>
</dbReference>
<dbReference type="GO" id="GO:0005737">
    <property type="term" value="C:cytoplasm"/>
    <property type="evidence" value="ECO:0000318"/>
    <property type="project" value="GO_Central"/>
</dbReference>
<dbReference type="InterPro" id="IPR057754">
    <property type="entry name" value="PI4-kinase_beta/PIK1_cat"/>
</dbReference>